<dbReference type="InterPro" id="IPR044843">
    <property type="entry name" value="Trans_IPPS_bact-type"/>
</dbReference>
<accession>A0A1R3KYA0</accession>
<dbReference type="AlphaFoldDB" id="A0A1R3KYA0"/>
<dbReference type="InterPro" id="IPR008949">
    <property type="entry name" value="Isoprenoid_synthase_dom_sf"/>
</dbReference>
<dbReference type="GO" id="GO:0046905">
    <property type="term" value="F:15-cis-phytoene synthase activity"/>
    <property type="evidence" value="ECO:0007669"/>
    <property type="project" value="UniProtKB-EC"/>
</dbReference>
<dbReference type="OMA" id="LMTPQRQ"/>
<evidence type="ECO:0000256" key="3">
    <source>
        <dbReference type="ARBA" id="ARBA00006251"/>
    </source>
</evidence>
<evidence type="ECO:0000256" key="7">
    <source>
        <dbReference type="ARBA" id="ARBA00023229"/>
    </source>
</evidence>
<name>A0A1R3KYA0_COCAP</name>
<reference evidence="8 9" key="1">
    <citation type="submission" date="2013-09" db="EMBL/GenBank/DDBJ databases">
        <title>Corchorus capsularis genome sequencing.</title>
        <authorList>
            <person name="Alam M."/>
            <person name="Haque M.S."/>
            <person name="Islam M.S."/>
            <person name="Emdad E.M."/>
            <person name="Islam M.M."/>
            <person name="Ahmed B."/>
            <person name="Halim A."/>
            <person name="Hossen Q.M.M."/>
            <person name="Hossain M.Z."/>
            <person name="Ahmed R."/>
            <person name="Khan M.M."/>
            <person name="Islam R."/>
            <person name="Rashid M.M."/>
            <person name="Khan S.A."/>
            <person name="Rahman M.S."/>
            <person name="Alam M."/>
        </authorList>
    </citation>
    <scope>NUCLEOTIDE SEQUENCE [LARGE SCALE GENOMIC DNA]</scope>
    <source>
        <strain evidence="9">cv. CVL-1</strain>
        <tissue evidence="8">Whole seedling</tissue>
    </source>
</reference>
<dbReference type="FunFam" id="1.10.600.10:FF:000004">
    <property type="entry name" value="Phytoene synthase chloroplastic"/>
    <property type="match status" value="1"/>
</dbReference>
<evidence type="ECO:0000256" key="5">
    <source>
        <dbReference type="ARBA" id="ARBA00022679"/>
    </source>
</evidence>
<dbReference type="InterPro" id="IPR002060">
    <property type="entry name" value="Squ/phyt_synthse"/>
</dbReference>
<dbReference type="STRING" id="210143.A0A1R3KYA0"/>
<dbReference type="Proteomes" id="UP000188268">
    <property type="component" value="Unassembled WGS sequence"/>
</dbReference>
<dbReference type="PROSITE" id="PS01044">
    <property type="entry name" value="SQUALEN_PHYTOEN_SYN_1"/>
    <property type="match status" value="1"/>
</dbReference>
<dbReference type="GO" id="GO:0010287">
    <property type="term" value="C:plastoglobule"/>
    <property type="evidence" value="ECO:0007669"/>
    <property type="project" value="EnsemblPlants"/>
</dbReference>
<dbReference type="Gramene" id="OMP12065">
    <property type="protein sequence ID" value="OMP12065"/>
    <property type="gene ID" value="CCACVL1_00153"/>
</dbReference>
<proteinExistence type="inferred from homology"/>
<evidence type="ECO:0000313" key="9">
    <source>
        <dbReference type="Proteomes" id="UP000188268"/>
    </source>
</evidence>
<comment type="similarity">
    <text evidence="3">Belongs to the phytoene/squalene synthase family.</text>
</comment>
<dbReference type="SFLD" id="SFLDG01212">
    <property type="entry name" value="Phytoene_synthase_like"/>
    <property type="match status" value="1"/>
</dbReference>
<dbReference type="Gene3D" id="1.10.600.10">
    <property type="entry name" value="Farnesyl Diphosphate Synthase"/>
    <property type="match status" value="1"/>
</dbReference>
<dbReference type="SUPFAM" id="SSF48576">
    <property type="entry name" value="Terpenoid synthases"/>
    <property type="match status" value="1"/>
</dbReference>
<dbReference type="Pfam" id="PF00494">
    <property type="entry name" value="SQS_PSY"/>
    <property type="match status" value="1"/>
</dbReference>
<dbReference type="SFLD" id="SFLDG01018">
    <property type="entry name" value="Squalene/Phytoene_Synthase_Lik"/>
    <property type="match status" value="1"/>
</dbReference>
<keyword evidence="6" id="KW-0125">Carotenoid biosynthesis</keyword>
<dbReference type="CDD" id="cd00683">
    <property type="entry name" value="Trans_IPPS_HH"/>
    <property type="match status" value="1"/>
</dbReference>
<evidence type="ECO:0000313" key="8">
    <source>
        <dbReference type="EMBL" id="OMP12065.1"/>
    </source>
</evidence>
<protein>
    <recommendedName>
        <fullName evidence="4">15-cis-phytoene synthase</fullName>
        <ecNumber evidence="4">2.5.1.32</ecNumber>
    </recommendedName>
</protein>
<dbReference type="EMBL" id="AWWV01000482">
    <property type="protein sequence ID" value="OMP12065.1"/>
    <property type="molecule type" value="Genomic_DNA"/>
</dbReference>
<dbReference type="SFLD" id="SFLDS00005">
    <property type="entry name" value="Isoprenoid_Synthase_Type_I"/>
    <property type="match status" value="1"/>
</dbReference>
<evidence type="ECO:0000256" key="4">
    <source>
        <dbReference type="ARBA" id="ARBA00012396"/>
    </source>
</evidence>
<evidence type="ECO:0000256" key="2">
    <source>
        <dbReference type="ARBA" id="ARBA00005172"/>
    </source>
</evidence>
<keyword evidence="7" id="KW-0414">Isoprene biosynthesis</keyword>
<gene>
    <name evidence="8" type="ORF">CCACVL1_00153</name>
</gene>
<dbReference type="InterPro" id="IPR019845">
    <property type="entry name" value="Squalene/phytoene_synthase_CS"/>
</dbReference>
<dbReference type="PANTHER" id="PTHR31480">
    <property type="entry name" value="BIFUNCTIONAL LYCOPENE CYCLASE/PHYTOENE SYNTHASE"/>
    <property type="match status" value="1"/>
</dbReference>
<dbReference type="GO" id="GO:0016117">
    <property type="term" value="P:carotenoid biosynthetic process"/>
    <property type="evidence" value="ECO:0007669"/>
    <property type="project" value="UniProtKB-KW"/>
</dbReference>
<dbReference type="PROSITE" id="PS01045">
    <property type="entry name" value="SQUALEN_PHYTOEN_SYN_2"/>
    <property type="match status" value="1"/>
</dbReference>
<dbReference type="OrthoDB" id="6600518at2759"/>
<dbReference type="GO" id="GO:0004311">
    <property type="term" value="F:geranylgeranyl diphosphate synthase activity"/>
    <property type="evidence" value="ECO:0007669"/>
    <property type="project" value="InterPro"/>
</dbReference>
<keyword evidence="9" id="KW-1185">Reference proteome</keyword>
<comment type="pathway">
    <text evidence="2">Carotenoid biosynthesis; phytoene biosynthesis; all-trans-phytoene from geranylgeranyl diphosphate: step 1/1.</text>
</comment>
<dbReference type="EC" id="2.5.1.32" evidence="4"/>
<dbReference type="GO" id="GO:0051996">
    <property type="term" value="F:squalene synthase [NAD(P)H] activity"/>
    <property type="evidence" value="ECO:0007669"/>
    <property type="project" value="InterPro"/>
</dbReference>
<sequence>MAGVLLWVISPKENATALLSLIPRSGGKQKRSSSLCSRIKLSAKVSAFSSAVANPARSSEEKVYEVVLKQAALVKEQRKKKALDLDKAAENSDALTDWDLLNEAYDRCGEVCAEYAKTFYLGTLLMTPERRRAVWAIYVWCRRTDELVDGPNASHITPRALDRWEKRLDDLYEGRPYDMFDAALSDTVSKYPVDIQPFKDMIEGMRLDLRKSRYNTFDELYLYCYYVAGTVGLMSVPVMGIAPESKATTESVYNAALALGIANQLTNILRDVGEDARRGRIYLPQDELARAGLSDEDIFRGQVTDKWRSFMKDQIKRARMFFDEAEKGVSELNAASRWPVWASLLLYRQILDAIEANDYNNFTKRAYVGKAKKFASLPVAYGRALLGTSK</sequence>
<keyword evidence="5" id="KW-0808">Transferase</keyword>
<evidence type="ECO:0000256" key="6">
    <source>
        <dbReference type="ARBA" id="ARBA00022746"/>
    </source>
</evidence>
<comment type="catalytic activity">
    <reaction evidence="1">
        <text>2 (2E,6E,10E)-geranylgeranyl diphosphate = 15-cis-phytoene + 2 diphosphate</text>
        <dbReference type="Rhea" id="RHEA:34475"/>
        <dbReference type="ChEBI" id="CHEBI:27787"/>
        <dbReference type="ChEBI" id="CHEBI:33019"/>
        <dbReference type="ChEBI" id="CHEBI:58756"/>
        <dbReference type="EC" id="2.5.1.32"/>
    </reaction>
</comment>
<evidence type="ECO:0000256" key="1">
    <source>
        <dbReference type="ARBA" id="ARBA00001805"/>
    </source>
</evidence>
<organism evidence="8 9">
    <name type="scientific">Corchorus capsularis</name>
    <name type="common">Jute</name>
    <dbReference type="NCBI Taxonomy" id="210143"/>
    <lineage>
        <taxon>Eukaryota</taxon>
        <taxon>Viridiplantae</taxon>
        <taxon>Streptophyta</taxon>
        <taxon>Embryophyta</taxon>
        <taxon>Tracheophyta</taxon>
        <taxon>Spermatophyta</taxon>
        <taxon>Magnoliopsida</taxon>
        <taxon>eudicotyledons</taxon>
        <taxon>Gunneridae</taxon>
        <taxon>Pentapetalae</taxon>
        <taxon>rosids</taxon>
        <taxon>malvids</taxon>
        <taxon>Malvales</taxon>
        <taxon>Malvaceae</taxon>
        <taxon>Grewioideae</taxon>
        <taxon>Apeibeae</taxon>
        <taxon>Corchorus</taxon>
    </lineage>
</organism>
<comment type="caution">
    <text evidence="8">The sequence shown here is derived from an EMBL/GenBank/DDBJ whole genome shotgun (WGS) entry which is preliminary data.</text>
</comment>
<dbReference type="InterPro" id="IPR033904">
    <property type="entry name" value="Trans_IPPS_HH"/>
</dbReference>